<protein>
    <recommendedName>
        <fullName evidence="2">RNA polymerase sigma-70 region 4 domain-containing protein</fullName>
    </recommendedName>
</protein>
<proteinExistence type="predicted"/>
<evidence type="ECO:0008006" key="2">
    <source>
        <dbReference type="Google" id="ProtNLM"/>
    </source>
</evidence>
<evidence type="ECO:0000313" key="1">
    <source>
        <dbReference type="EMBL" id="SVC87630.1"/>
    </source>
</evidence>
<name>A0A382QRV7_9ZZZZ</name>
<organism evidence="1">
    <name type="scientific">marine metagenome</name>
    <dbReference type="NCBI Taxonomy" id="408172"/>
    <lineage>
        <taxon>unclassified sequences</taxon>
        <taxon>metagenomes</taxon>
        <taxon>ecological metagenomes</taxon>
    </lineage>
</organism>
<sequence>MAKELSDQERAIVQMSILDRWNRHRLTKKISDHFGLSVNKVR</sequence>
<feature type="non-terminal residue" evidence="1">
    <location>
        <position position="42"/>
    </location>
</feature>
<reference evidence="1" key="1">
    <citation type="submission" date="2018-05" db="EMBL/GenBank/DDBJ databases">
        <authorList>
            <person name="Lanie J.A."/>
            <person name="Ng W.-L."/>
            <person name="Kazmierczak K.M."/>
            <person name="Andrzejewski T.M."/>
            <person name="Davidsen T.M."/>
            <person name="Wayne K.J."/>
            <person name="Tettelin H."/>
            <person name="Glass J.I."/>
            <person name="Rusch D."/>
            <person name="Podicherti R."/>
            <person name="Tsui H.-C.T."/>
            <person name="Winkler M.E."/>
        </authorList>
    </citation>
    <scope>NUCLEOTIDE SEQUENCE</scope>
</reference>
<dbReference type="AlphaFoldDB" id="A0A382QRV7"/>
<dbReference type="EMBL" id="UINC01116114">
    <property type="protein sequence ID" value="SVC87630.1"/>
    <property type="molecule type" value="Genomic_DNA"/>
</dbReference>
<gene>
    <name evidence="1" type="ORF">METZ01_LOCUS340484</name>
</gene>
<accession>A0A382QRV7</accession>